<dbReference type="Pfam" id="PF03473">
    <property type="entry name" value="MOSC"/>
    <property type="match status" value="1"/>
</dbReference>
<dbReference type="PANTHER" id="PTHR14237">
    <property type="entry name" value="MOLYBDOPTERIN COFACTOR SULFURASE MOSC"/>
    <property type="match status" value="1"/>
</dbReference>
<gene>
    <name evidence="2" type="ORF">GS399_02125</name>
</gene>
<dbReference type="PROSITE" id="PS51340">
    <property type="entry name" value="MOSC"/>
    <property type="match status" value="1"/>
</dbReference>
<dbReference type="InterPro" id="IPR005303">
    <property type="entry name" value="MOCOS_middle"/>
</dbReference>
<proteinExistence type="predicted"/>
<dbReference type="SUPFAM" id="SSF141673">
    <property type="entry name" value="MOSC N-terminal domain-like"/>
    <property type="match status" value="1"/>
</dbReference>
<sequence length="276" mass="31608">MLQVSQLFIYPIKSLGGISVSEAEITDRGFKHDRRWMLIDKNDRFLSQREFAQMALLTVEINDNELVVSHKHELQKKLNIPIVPKTNQSIFASVWDDQFETIRVDPEADKWFSMMLGFDCRLVYMPDETHRAVDERYAINYDEITSLSDAYPFLLISEASLEDLNNKLAEKLPMDRFRPNIVIKGAFPFQEDEMEEFSINGISFFGVKPCARCIVTTINQDNAQKGKEPLKTLSSYRLKGHKILFGQNLLHGGLGKIAVADQIAIVKEKEPVLPNI</sequence>
<dbReference type="GO" id="GO:0030151">
    <property type="term" value="F:molybdenum ion binding"/>
    <property type="evidence" value="ECO:0007669"/>
    <property type="project" value="InterPro"/>
</dbReference>
<dbReference type="InterPro" id="IPR011037">
    <property type="entry name" value="Pyrv_Knase-like_insert_dom_sf"/>
</dbReference>
<dbReference type="PANTHER" id="PTHR14237:SF19">
    <property type="entry name" value="MITOCHONDRIAL AMIDOXIME REDUCING COMPONENT 1"/>
    <property type="match status" value="1"/>
</dbReference>
<dbReference type="Pfam" id="PF03476">
    <property type="entry name" value="MOSC_N"/>
    <property type="match status" value="1"/>
</dbReference>
<dbReference type="AlphaFoldDB" id="A0A7K1Y591"/>
<comment type="caution">
    <text evidence="2">The sequence shown here is derived from an EMBL/GenBank/DDBJ whole genome shotgun (WGS) entry which is preliminary data.</text>
</comment>
<dbReference type="SUPFAM" id="SSF50800">
    <property type="entry name" value="PK beta-barrel domain-like"/>
    <property type="match status" value="1"/>
</dbReference>
<dbReference type="RefSeq" id="WP_160842921.1">
    <property type="nucleotide sequence ID" value="NZ_WVHT01000001.1"/>
</dbReference>
<dbReference type="InterPro" id="IPR005302">
    <property type="entry name" value="MoCF_Sase_C"/>
</dbReference>
<dbReference type="EMBL" id="WVHT01000001">
    <property type="protein sequence ID" value="MXV49752.1"/>
    <property type="molecule type" value="Genomic_DNA"/>
</dbReference>
<dbReference type="GO" id="GO:0003824">
    <property type="term" value="F:catalytic activity"/>
    <property type="evidence" value="ECO:0007669"/>
    <property type="project" value="InterPro"/>
</dbReference>
<evidence type="ECO:0000313" key="2">
    <source>
        <dbReference type="EMBL" id="MXV49752.1"/>
    </source>
</evidence>
<evidence type="ECO:0000259" key="1">
    <source>
        <dbReference type="PROSITE" id="PS51340"/>
    </source>
</evidence>
<dbReference type="Proteomes" id="UP000466586">
    <property type="component" value="Unassembled WGS sequence"/>
</dbReference>
<protein>
    <submittedName>
        <fullName evidence="2">MOSC domain-containing protein</fullName>
    </submittedName>
</protein>
<evidence type="ECO:0000313" key="3">
    <source>
        <dbReference type="Proteomes" id="UP000466586"/>
    </source>
</evidence>
<accession>A0A7K1Y591</accession>
<feature type="domain" description="MOSC" evidence="1">
    <location>
        <begin position="88"/>
        <end position="266"/>
    </location>
</feature>
<dbReference type="GO" id="GO:0030170">
    <property type="term" value="F:pyridoxal phosphate binding"/>
    <property type="evidence" value="ECO:0007669"/>
    <property type="project" value="InterPro"/>
</dbReference>
<name>A0A7K1Y591_9SPHI</name>
<keyword evidence="3" id="KW-1185">Reference proteome</keyword>
<reference evidence="2 3" key="1">
    <citation type="submission" date="2019-11" db="EMBL/GenBank/DDBJ databases">
        <title>Pedobacter sp. HMF7647 Genome sequencing and assembly.</title>
        <authorList>
            <person name="Kang H."/>
            <person name="Kim H."/>
            <person name="Joh K."/>
        </authorList>
    </citation>
    <scope>NUCLEOTIDE SEQUENCE [LARGE SCALE GENOMIC DNA]</scope>
    <source>
        <strain evidence="2 3">HMF7647</strain>
    </source>
</reference>
<organism evidence="2 3">
    <name type="scientific">Hufsiella arboris</name>
    <dbReference type="NCBI Taxonomy" id="2695275"/>
    <lineage>
        <taxon>Bacteria</taxon>
        <taxon>Pseudomonadati</taxon>
        <taxon>Bacteroidota</taxon>
        <taxon>Sphingobacteriia</taxon>
        <taxon>Sphingobacteriales</taxon>
        <taxon>Sphingobacteriaceae</taxon>
        <taxon>Hufsiella</taxon>
    </lineage>
</organism>